<comment type="caution">
    <text evidence="1">The sequence shown here is derived from an EMBL/GenBank/DDBJ whole genome shotgun (WGS) entry which is preliminary data.</text>
</comment>
<keyword evidence="2" id="KW-1185">Reference proteome</keyword>
<dbReference type="AlphaFoldDB" id="A0A6M1T7D0"/>
<dbReference type="Gene3D" id="3.50.50.60">
    <property type="entry name" value="FAD/NAD(P)-binding domain"/>
    <property type="match status" value="1"/>
</dbReference>
<evidence type="ECO:0008006" key="3">
    <source>
        <dbReference type="Google" id="ProtNLM"/>
    </source>
</evidence>
<dbReference type="InterPro" id="IPR036188">
    <property type="entry name" value="FAD/NAD-bd_sf"/>
</dbReference>
<organism evidence="1 2">
    <name type="scientific">Halalkalibaculum roseum</name>
    <dbReference type="NCBI Taxonomy" id="2709311"/>
    <lineage>
        <taxon>Bacteria</taxon>
        <taxon>Pseudomonadati</taxon>
        <taxon>Balneolota</taxon>
        <taxon>Balneolia</taxon>
        <taxon>Balneolales</taxon>
        <taxon>Balneolaceae</taxon>
        <taxon>Halalkalibaculum</taxon>
    </lineage>
</organism>
<reference evidence="1 2" key="1">
    <citation type="submission" date="2020-02" db="EMBL/GenBank/DDBJ databases">
        <title>Balneolaceae bacterium YR4-1, complete genome.</title>
        <authorList>
            <person name="Li Y."/>
            <person name="Wu S."/>
        </authorList>
    </citation>
    <scope>NUCLEOTIDE SEQUENCE [LARGE SCALE GENOMIC DNA]</scope>
    <source>
        <strain evidence="1 2">YR4-1</strain>
    </source>
</reference>
<dbReference type="SUPFAM" id="SSF51905">
    <property type="entry name" value="FAD/NAD(P)-binding domain"/>
    <property type="match status" value="1"/>
</dbReference>
<dbReference type="EMBL" id="JAALLT010000002">
    <property type="protein sequence ID" value="NGP76173.1"/>
    <property type="molecule type" value="Genomic_DNA"/>
</dbReference>
<proteinExistence type="predicted"/>
<sequence>MTNTNHYDYIIAGAGASGLSLAWHISNSPLSKKRILVVDSDFSISNEKTWCFWHRDTPEFSDLIFKSWSTAEVGIKDEVLSQPLEQYPYYCIRSGDYREFILSKLRAHPSFDLIESDIADIKGDKNRPLLETEDSTFSADYIFQSCFIPPEFRSTNIKYPLIQSFLGYEIETPDTVFNSDSFMLMDFDNTYETGLAFMYVLPWTDKSALVEYTLFDSRIRKKDFFEKKVEVYLSNKYGLKRIDYRVVRKEYGEIPMQDLPYVPWYSERVLNLGRSGGLTKPTTGYTFTNIHEHSKEIVAELLNSGQPALPGRSSFRYRAYDLWLLHILHENPYDALRIFEILFSKNKIDQIFKFLDEENALFEDFKIMGSLPYTPFFKAIWKSGDRLFQI</sequence>
<evidence type="ECO:0000313" key="2">
    <source>
        <dbReference type="Proteomes" id="UP000473278"/>
    </source>
</evidence>
<dbReference type="Pfam" id="PF05834">
    <property type="entry name" value="Lycopene_cycl"/>
    <property type="match status" value="1"/>
</dbReference>
<accession>A0A6M1T7D0</accession>
<evidence type="ECO:0000313" key="1">
    <source>
        <dbReference type="EMBL" id="NGP76173.1"/>
    </source>
</evidence>
<gene>
    <name evidence="1" type="ORF">G3570_05990</name>
</gene>
<dbReference type="RefSeq" id="WP_165140278.1">
    <property type="nucleotide sequence ID" value="NZ_JAALLT010000002.1"/>
</dbReference>
<dbReference type="Proteomes" id="UP000473278">
    <property type="component" value="Unassembled WGS sequence"/>
</dbReference>
<name>A0A6M1T7D0_9BACT</name>
<protein>
    <recommendedName>
        <fullName evidence="3">Lycopene beta-cyclase</fullName>
    </recommendedName>
</protein>